<dbReference type="EMBL" id="JAABOJ010000002">
    <property type="protein sequence ID" value="KAF3289729.1"/>
    <property type="molecule type" value="Genomic_DNA"/>
</dbReference>
<keyword evidence="4 5" id="KW-0472">Membrane</keyword>
<dbReference type="GO" id="GO:0010961">
    <property type="term" value="P:intracellular magnesium ion homeostasis"/>
    <property type="evidence" value="ECO:0007669"/>
    <property type="project" value="TreeGrafter"/>
</dbReference>
<protein>
    <submittedName>
        <fullName evidence="6">Uncharacterized protein</fullName>
    </submittedName>
</protein>
<organism evidence="6 7">
    <name type="scientific">Orbilia oligospora</name>
    <name type="common">Nematode-trapping fungus</name>
    <name type="synonym">Arthrobotrys oligospora</name>
    <dbReference type="NCBI Taxonomy" id="2813651"/>
    <lineage>
        <taxon>Eukaryota</taxon>
        <taxon>Fungi</taxon>
        <taxon>Dikarya</taxon>
        <taxon>Ascomycota</taxon>
        <taxon>Pezizomycotina</taxon>
        <taxon>Orbiliomycetes</taxon>
        <taxon>Orbiliales</taxon>
        <taxon>Orbiliaceae</taxon>
        <taxon>Orbilia</taxon>
    </lineage>
</organism>
<sequence>MIMSSIDLEKGTKSNNMAKNNDFPDVIYNAFATSTDRLPNIPYKSFHDYLATNVKNFSDIDPIEANARWDPHNPPTTELYTLDIGQYSTHTQDQSYSLHGHAPIRGATNIDSHIRAAAPGTKLRMLFFFHQHLDSDPALLKVLASFYDLNPRILQEHKLRSIFHDSLDVSRQSIHDTCPNFLPSEAHFSPIQIERAVRPRRKKMTVTLVSGPSQDFQTVLVFVSQIGNFYSRNIVNRDILIPTQYSPPDNLKTWRQPNNEAETAFLRLTHLNSMELEACVSQPIIVVLPMIRGHCLETSQDVYQIREHVNHFGLAEAGIDSRYRVSHHPGGHWGSEKTDPFEAFQRINSAFTTSSRSLNDHLSFPWMDYRKPHMEYATHVVDTTLKDVKRVMEEVSDLRELLKESSSLILAKESIVEARRSAAQAESVTQLTRMAFIFIPLTFATSVFGMNIEEWQEDVPKFKWFFVTAISCTTFTIISAMLLARLSTPYRAWIKEHRGFWRGVGHFIRDWFICILLTLVITVPNRTKDFVSSHMQDFRIRREEKKIKKKADAAMV</sequence>
<evidence type="ECO:0000256" key="5">
    <source>
        <dbReference type="SAM" id="Phobius"/>
    </source>
</evidence>
<evidence type="ECO:0000256" key="4">
    <source>
        <dbReference type="ARBA" id="ARBA00023136"/>
    </source>
</evidence>
<feature type="transmembrane region" description="Helical" evidence="5">
    <location>
        <begin position="434"/>
        <end position="452"/>
    </location>
</feature>
<dbReference type="SUPFAM" id="SSF144083">
    <property type="entry name" value="Magnesium transport protein CorA, transmembrane region"/>
    <property type="match status" value="1"/>
</dbReference>
<dbReference type="GO" id="GO:0015095">
    <property type="term" value="F:magnesium ion transmembrane transporter activity"/>
    <property type="evidence" value="ECO:0007669"/>
    <property type="project" value="TreeGrafter"/>
</dbReference>
<feature type="transmembrane region" description="Helical" evidence="5">
    <location>
        <begin position="464"/>
        <end position="486"/>
    </location>
</feature>
<keyword evidence="3 5" id="KW-1133">Transmembrane helix</keyword>
<dbReference type="InterPro" id="IPR002523">
    <property type="entry name" value="MgTranspt_CorA/ZnTranspt_ZntB"/>
</dbReference>
<feature type="transmembrane region" description="Helical" evidence="5">
    <location>
        <begin position="507"/>
        <end position="525"/>
    </location>
</feature>
<dbReference type="AlphaFoldDB" id="A0A7C8VHL8"/>
<gene>
    <name evidence="6" type="ORF">TWF970_003489</name>
</gene>
<name>A0A7C8VHL8_ORBOL</name>
<dbReference type="OrthoDB" id="3231000at2759"/>
<dbReference type="PANTHER" id="PTHR21535">
    <property type="entry name" value="MAGNESIUM AND COBALT TRANSPORT PROTEIN/MITOCHONDRIAL IMPORT INNER MEMBRANE TRANSLOCASE SUBUNIT TIM8"/>
    <property type="match status" value="1"/>
</dbReference>
<evidence type="ECO:0000256" key="3">
    <source>
        <dbReference type="ARBA" id="ARBA00022989"/>
    </source>
</evidence>
<dbReference type="InterPro" id="IPR045863">
    <property type="entry name" value="CorA_TM1_TM2"/>
</dbReference>
<keyword evidence="2 5" id="KW-0812">Transmembrane</keyword>
<dbReference type="PANTHER" id="PTHR21535:SF51">
    <property type="entry name" value="MANGANESE RESISTANCE PROTEIN MNR2"/>
    <property type="match status" value="1"/>
</dbReference>
<comment type="subcellular location">
    <subcellularLocation>
        <location evidence="1">Membrane</location>
        <topology evidence="1">Multi-pass membrane protein</topology>
    </subcellularLocation>
</comment>
<evidence type="ECO:0000256" key="2">
    <source>
        <dbReference type="ARBA" id="ARBA00022692"/>
    </source>
</evidence>
<accession>A0A7C8VHL8</accession>
<evidence type="ECO:0000313" key="6">
    <source>
        <dbReference type="EMBL" id="KAF3289729.1"/>
    </source>
</evidence>
<dbReference type="Gene3D" id="1.20.58.340">
    <property type="entry name" value="Magnesium transport protein CorA, transmembrane region"/>
    <property type="match status" value="1"/>
</dbReference>
<dbReference type="GO" id="GO:0016020">
    <property type="term" value="C:membrane"/>
    <property type="evidence" value="ECO:0007669"/>
    <property type="project" value="UniProtKB-SubCell"/>
</dbReference>
<evidence type="ECO:0000256" key="1">
    <source>
        <dbReference type="ARBA" id="ARBA00004141"/>
    </source>
</evidence>
<reference evidence="6 7" key="1">
    <citation type="submission" date="2020-01" db="EMBL/GenBank/DDBJ databases">
        <authorList>
            <person name="Palmer J.M."/>
        </authorList>
    </citation>
    <scope>NUCLEOTIDE SEQUENCE [LARGE SCALE GENOMIC DNA]</scope>
    <source>
        <strain evidence="6 7">TWF970</strain>
    </source>
</reference>
<dbReference type="Pfam" id="PF01544">
    <property type="entry name" value="CorA"/>
    <property type="match status" value="1"/>
</dbReference>
<evidence type="ECO:0000313" key="7">
    <source>
        <dbReference type="Proteomes" id="UP000474640"/>
    </source>
</evidence>
<dbReference type="Proteomes" id="UP000474640">
    <property type="component" value="Unassembled WGS sequence"/>
</dbReference>
<proteinExistence type="predicted"/>
<comment type="caution">
    <text evidence="6">The sequence shown here is derived from an EMBL/GenBank/DDBJ whole genome shotgun (WGS) entry which is preliminary data.</text>
</comment>